<sequence length="156" mass="17680">MRVLRGGWVAAPEFFHCEFMPVFPLKHCAFPGCGALFRGSGSYCEKHKQIAQDQRADRRRQLDRERGSAASRGYSSAWRKAREGFLARHPFCVQCEAEGFPRLAAVVDHVIPHKGDKELFWSRNNWQPLCKRHHDLKTAAEDGGFGNIGRGGEKVK</sequence>
<feature type="compositionally biased region" description="Basic and acidic residues" evidence="3">
    <location>
        <begin position="54"/>
        <end position="67"/>
    </location>
</feature>
<evidence type="ECO:0000256" key="1">
    <source>
        <dbReference type="ARBA" id="ARBA00022722"/>
    </source>
</evidence>
<protein>
    <submittedName>
        <fullName evidence="5">HNH endonuclease</fullName>
    </submittedName>
</protein>
<keyword evidence="1" id="KW-0540">Nuclease</keyword>
<dbReference type="Gene3D" id="1.10.30.50">
    <property type="match status" value="1"/>
</dbReference>
<evidence type="ECO:0000313" key="5">
    <source>
        <dbReference type="EMBL" id="DAD85380.1"/>
    </source>
</evidence>
<evidence type="ECO:0000256" key="3">
    <source>
        <dbReference type="SAM" id="MobiDB-lite"/>
    </source>
</evidence>
<proteinExistence type="predicted"/>
<evidence type="ECO:0000256" key="2">
    <source>
        <dbReference type="ARBA" id="ARBA00022801"/>
    </source>
</evidence>
<keyword evidence="5" id="KW-0255">Endonuclease</keyword>
<dbReference type="InterPro" id="IPR003615">
    <property type="entry name" value="HNH_nuc"/>
</dbReference>
<dbReference type="PANTHER" id="PTHR41286:SF1">
    <property type="entry name" value="HNH NUCLEASE YAJD-RELATED"/>
    <property type="match status" value="1"/>
</dbReference>
<keyword evidence="2" id="KW-0378">Hydrolase</keyword>
<accession>A0A8S5MSZ6</accession>
<dbReference type="GO" id="GO:0004519">
    <property type="term" value="F:endonuclease activity"/>
    <property type="evidence" value="ECO:0007669"/>
    <property type="project" value="UniProtKB-KW"/>
</dbReference>
<organism evidence="5">
    <name type="scientific">Siphoviridae sp. ctigT3</name>
    <dbReference type="NCBI Taxonomy" id="2826434"/>
    <lineage>
        <taxon>Viruses</taxon>
        <taxon>Duplodnaviria</taxon>
        <taxon>Heunggongvirae</taxon>
        <taxon>Uroviricota</taxon>
        <taxon>Caudoviricetes</taxon>
    </lineage>
</organism>
<reference evidence="5" key="1">
    <citation type="journal article" date="2021" name="Proc. Natl. Acad. Sci. U.S.A.">
        <title>A Catalog of Tens of Thousands of Viruses from Human Metagenomes Reveals Hidden Associations with Chronic Diseases.</title>
        <authorList>
            <person name="Tisza M.J."/>
            <person name="Buck C.B."/>
        </authorList>
    </citation>
    <scope>NUCLEOTIDE SEQUENCE</scope>
    <source>
        <strain evidence="5">CtigT3</strain>
    </source>
</reference>
<dbReference type="EMBL" id="BK014981">
    <property type="protein sequence ID" value="DAD85380.1"/>
    <property type="molecule type" value="Genomic_DNA"/>
</dbReference>
<name>A0A8S5MSZ6_9CAUD</name>
<dbReference type="CDD" id="cd00085">
    <property type="entry name" value="HNHc"/>
    <property type="match status" value="1"/>
</dbReference>
<dbReference type="InterPro" id="IPR002711">
    <property type="entry name" value="HNH"/>
</dbReference>
<feature type="domain" description="HNH nuclease" evidence="4">
    <location>
        <begin position="80"/>
        <end position="135"/>
    </location>
</feature>
<dbReference type="GO" id="GO:0003676">
    <property type="term" value="F:nucleic acid binding"/>
    <property type="evidence" value="ECO:0007669"/>
    <property type="project" value="InterPro"/>
</dbReference>
<dbReference type="GO" id="GO:0008270">
    <property type="term" value="F:zinc ion binding"/>
    <property type="evidence" value="ECO:0007669"/>
    <property type="project" value="InterPro"/>
</dbReference>
<dbReference type="GO" id="GO:0016787">
    <property type="term" value="F:hydrolase activity"/>
    <property type="evidence" value="ECO:0007669"/>
    <property type="project" value="UniProtKB-KW"/>
</dbReference>
<evidence type="ECO:0000259" key="4">
    <source>
        <dbReference type="SMART" id="SM00507"/>
    </source>
</evidence>
<feature type="region of interest" description="Disordered" evidence="3">
    <location>
        <begin position="54"/>
        <end position="73"/>
    </location>
</feature>
<dbReference type="PANTHER" id="PTHR41286">
    <property type="entry name" value="HNH NUCLEASE YAJD-RELATED"/>
    <property type="match status" value="1"/>
</dbReference>
<dbReference type="Pfam" id="PF01844">
    <property type="entry name" value="HNH"/>
    <property type="match status" value="1"/>
</dbReference>
<dbReference type="SMART" id="SM00507">
    <property type="entry name" value="HNHc"/>
    <property type="match status" value="1"/>
</dbReference>